<feature type="transmembrane region" description="Helical" evidence="8">
    <location>
        <begin position="274"/>
        <end position="294"/>
    </location>
</feature>
<evidence type="ECO:0000256" key="1">
    <source>
        <dbReference type="ARBA" id="ARBA00004651"/>
    </source>
</evidence>
<dbReference type="EMBL" id="CP010978">
    <property type="protein sequence ID" value="AJQ29586.1"/>
    <property type="molecule type" value="Genomic_DNA"/>
</dbReference>
<feature type="domain" description="ABC transporter" evidence="9">
    <location>
        <begin position="370"/>
        <end position="571"/>
    </location>
</feature>
<proteinExistence type="predicted"/>
<organism evidence="11 12">
    <name type="scientific">Pelosinus fermentans JBW45</name>
    <dbReference type="NCBI Taxonomy" id="1192197"/>
    <lineage>
        <taxon>Bacteria</taxon>
        <taxon>Bacillati</taxon>
        <taxon>Bacillota</taxon>
        <taxon>Negativicutes</taxon>
        <taxon>Selenomonadales</taxon>
        <taxon>Sporomusaceae</taxon>
        <taxon>Pelosinus</taxon>
    </lineage>
</organism>
<evidence type="ECO:0000256" key="6">
    <source>
        <dbReference type="ARBA" id="ARBA00022989"/>
    </source>
</evidence>
<dbReference type="Proteomes" id="UP000005361">
    <property type="component" value="Chromosome"/>
</dbReference>
<keyword evidence="4" id="KW-0547">Nucleotide-binding</keyword>
<dbReference type="PROSITE" id="PS00211">
    <property type="entry name" value="ABC_TRANSPORTER_1"/>
    <property type="match status" value="1"/>
</dbReference>
<dbReference type="InterPro" id="IPR036640">
    <property type="entry name" value="ABC1_TM_sf"/>
</dbReference>
<dbReference type="GO" id="GO:0016887">
    <property type="term" value="F:ATP hydrolysis activity"/>
    <property type="evidence" value="ECO:0007669"/>
    <property type="project" value="InterPro"/>
</dbReference>
<dbReference type="SUPFAM" id="SSF90123">
    <property type="entry name" value="ABC transporter transmembrane region"/>
    <property type="match status" value="1"/>
</dbReference>
<evidence type="ECO:0000256" key="5">
    <source>
        <dbReference type="ARBA" id="ARBA00022840"/>
    </source>
</evidence>
<dbReference type="KEGG" id="pft:JBW_04255"/>
<feature type="domain" description="ABC transmembrane type-1" evidence="10">
    <location>
        <begin position="34"/>
        <end position="333"/>
    </location>
</feature>
<dbReference type="InterPro" id="IPR011527">
    <property type="entry name" value="ABC1_TM_dom"/>
</dbReference>
<dbReference type="OrthoDB" id="9810134at2"/>
<dbReference type="Pfam" id="PF00005">
    <property type="entry name" value="ABC_tran"/>
    <property type="match status" value="1"/>
</dbReference>
<dbReference type="SMART" id="SM00382">
    <property type="entry name" value="AAA"/>
    <property type="match status" value="1"/>
</dbReference>
<evidence type="ECO:0000256" key="8">
    <source>
        <dbReference type="SAM" id="Phobius"/>
    </source>
</evidence>
<dbReference type="PROSITE" id="PS50893">
    <property type="entry name" value="ABC_TRANSPORTER_2"/>
    <property type="match status" value="1"/>
</dbReference>
<keyword evidence="7 8" id="KW-0472">Membrane</keyword>
<keyword evidence="5" id="KW-0067">ATP-binding</keyword>
<keyword evidence="3 8" id="KW-0812">Transmembrane</keyword>
<dbReference type="STRING" id="1192197.JBW_04255"/>
<gene>
    <name evidence="11" type="ORF">JBW_04255</name>
</gene>
<protein>
    <submittedName>
        <fullName evidence="11">Xenobiotic-transporting ATPase</fullName>
        <ecNumber evidence="11">3.6.3.44</ecNumber>
    </submittedName>
</protein>
<accession>I8TTH8</accession>
<evidence type="ECO:0000259" key="9">
    <source>
        <dbReference type="PROSITE" id="PS50893"/>
    </source>
</evidence>
<evidence type="ECO:0000256" key="4">
    <source>
        <dbReference type="ARBA" id="ARBA00022741"/>
    </source>
</evidence>
<evidence type="ECO:0000256" key="7">
    <source>
        <dbReference type="ARBA" id="ARBA00023136"/>
    </source>
</evidence>
<dbReference type="Gene3D" id="1.20.1560.10">
    <property type="entry name" value="ABC transporter type 1, transmembrane domain"/>
    <property type="match status" value="1"/>
</dbReference>
<feature type="transmembrane region" description="Helical" evidence="8">
    <location>
        <begin position="70"/>
        <end position="93"/>
    </location>
</feature>
<feature type="transmembrane region" description="Helical" evidence="8">
    <location>
        <begin position="31"/>
        <end position="50"/>
    </location>
</feature>
<evidence type="ECO:0000313" key="12">
    <source>
        <dbReference type="Proteomes" id="UP000005361"/>
    </source>
</evidence>
<name>I8TTH8_9FIRM</name>
<dbReference type="RefSeq" id="WP_007960225.1">
    <property type="nucleotide sequence ID" value="NZ_CP010978.1"/>
</dbReference>
<feature type="transmembrane region" description="Helical" evidence="8">
    <location>
        <begin position="142"/>
        <end position="169"/>
    </location>
</feature>
<dbReference type="InterPro" id="IPR003593">
    <property type="entry name" value="AAA+_ATPase"/>
</dbReference>
<dbReference type="AlphaFoldDB" id="I8TTH8"/>
<evidence type="ECO:0000313" key="11">
    <source>
        <dbReference type="EMBL" id="AJQ29586.1"/>
    </source>
</evidence>
<dbReference type="GO" id="GO:0140359">
    <property type="term" value="F:ABC-type transporter activity"/>
    <property type="evidence" value="ECO:0007669"/>
    <property type="project" value="InterPro"/>
</dbReference>
<dbReference type="CDD" id="cd03223">
    <property type="entry name" value="ABCD_peroxisomal_ALDP"/>
    <property type="match status" value="1"/>
</dbReference>
<evidence type="ECO:0000256" key="3">
    <source>
        <dbReference type="ARBA" id="ARBA00022692"/>
    </source>
</evidence>
<dbReference type="PROSITE" id="PS50929">
    <property type="entry name" value="ABC_TM1F"/>
    <property type="match status" value="1"/>
</dbReference>
<dbReference type="PANTHER" id="PTHR11384:SF59">
    <property type="entry name" value="LYSOSOMAL COBALAMIN TRANSPORTER ABCD4"/>
    <property type="match status" value="1"/>
</dbReference>
<dbReference type="HOGENOM" id="CLU_007587_6_1_9"/>
<sequence length="572" mass="65830">MINVYNRNFMQGMWQITKAYWFSEEKWKARALLAVIVALNLGHVYIFVLINEWNNTFYNTLQNHDKDGFVSAIGTFCILAASHIIVAVYVLYLQQFLEIKWRRWLTAEYLQTWLHKRAYYQMQLLDHHTDNPDQRISEDLKLFVNLTLGLSIGLLKAAVTLFSFMFILWNLSGSLTIPIGQTQVTIPGYMFWVAIFYSVAGNWLTVKIGKPLVDLNFSQQRYEADFRFSLIRLRENSESIALYGGEVQEQAKLTERFQMVFDNFKAVMLRQKKLTWFTSGYGQIAIIFPLVVAAPRYFSNQMQLGGLLQISGAFGKVQDSLSFLIESYSSLAQWQSVVKRLLGFNQAMNRVEHIADQKVIGVTYGADPSLHVHQLQIDLPNGEELLKDLQLTIHKGDSLLIMGPSGCGKSTLMRTLAGIWPFGQGSVRIPAEQKLLFLPQRSYLPLGTLRDSVLYPYKEDFAADEKIRSVMEHCKLEDLVDKLDQVEDWSHVLSFGEQQRIAFVRAILQQPDWLFLDEATSAIDEITEAHLYQLLHSQLNYTTIISVGHRNTLVNYHKRKLIIDDTGSWRLE</sequence>
<dbReference type="InterPro" id="IPR050835">
    <property type="entry name" value="ABC_transporter_sub-D"/>
</dbReference>
<dbReference type="InterPro" id="IPR017871">
    <property type="entry name" value="ABC_transporter-like_CS"/>
</dbReference>
<evidence type="ECO:0000256" key="2">
    <source>
        <dbReference type="ARBA" id="ARBA00022448"/>
    </source>
</evidence>
<dbReference type="InterPro" id="IPR027417">
    <property type="entry name" value="P-loop_NTPase"/>
</dbReference>
<dbReference type="InterPro" id="IPR003439">
    <property type="entry name" value="ABC_transporter-like_ATP-bd"/>
</dbReference>
<dbReference type="Gene3D" id="3.40.50.300">
    <property type="entry name" value="P-loop containing nucleotide triphosphate hydrolases"/>
    <property type="match status" value="1"/>
</dbReference>
<keyword evidence="2" id="KW-0813">Transport</keyword>
<keyword evidence="6 8" id="KW-1133">Transmembrane helix</keyword>
<dbReference type="Pfam" id="PF06472">
    <property type="entry name" value="ABC_membrane_2"/>
    <property type="match status" value="1"/>
</dbReference>
<dbReference type="SUPFAM" id="SSF52540">
    <property type="entry name" value="P-loop containing nucleoside triphosphate hydrolases"/>
    <property type="match status" value="1"/>
</dbReference>
<dbReference type="GO" id="GO:0005524">
    <property type="term" value="F:ATP binding"/>
    <property type="evidence" value="ECO:0007669"/>
    <property type="project" value="UniProtKB-KW"/>
</dbReference>
<dbReference type="GO" id="GO:0005886">
    <property type="term" value="C:plasma membrane"/>
    <property type="evidence" value="ECO:0007669"/>
    <property type="project" value="UniProtKB-SubCell"/>
</dbReference>
<feature type="transmembrane region" description="Helical" evidence="8">
    <location>
        <begin position="189"/>
        <end position="206"/>
    </location>
</feature>
<evidence type="ECO:0000259" key="10">
    <source>
        <dbReference type="PROSITE" id="PS50929"/>
    </source>
</evidence>
<keyword evidence="11" id="KW-0378">Hydrolase</keyword>
<dbReference type="PANTHER" id="PTHR11384">
    <property type="entry name" value="ATP-BINDING CASSETTE, SUB-FAMILY D MEMBER"/>
    <property type="match status" value="1"/>
</dbReference>
<comment type="subcellular location">
    <subcellularLocation>
        <location evidence="1">Cell membrane</location>
        <topology evidence="1">Multi-pass membrane protein</topology>
    </subcellularLocation>
</comment>
<reference evidence="11 12" key="1">
    <citation type="journal article" date="2015" name="Genome Announc.">
        <title>Complete Genome Sequence of Pelosinus fermentans JBW45, a Member of a Remarkably Competitive Group of Negativicutes in the Firmicutes Phylum.</title>
        <authorList>
            <person name="De Leon K.B."/>
            <person name="Utturkar S.M."/>
            <person name="Camilleri L.B."/>
            <person name="Elias D.A."/>
            <person name="Arkin A.P."/>
            <person name="Fields M.W."/>
            <person name="Brown S.D."/>
            <person name="Wall J.D."/>
        </authorList>
    </citation>
    <scope>NUCLEOTIDE SEQUENCE [LARGE SCALE GENOMIC DNA]</scope>
    <source>
        <strain evidence="11 12">JBW45</strain>
    </source>
</reference>
<reference evidence="12" key="2">
    <citation type="submission" date="2015-02" db="EMBL/GenBank/DDBJ databases">
        <title>Complete Genome Sequence of Pelosinus fermentans JBW45.</title>
        <authorList>
            <person name="De Leon K.B."/>
            <person name="Utturkar S.M."/>
            <person name="Camilleri L.B."/>
            <person name="Arkin A.P."/>
            <person name="Fields M.W."/>
            <person name="Brown S.D."/>
            <person name="Wall J.D."/>
        </authorList>
    </citation>
    <scope>NUCLEOTIDE SEQUENCE [LARGE SCALE GENOMIC DNA]</scope>
    <source>
        <strain evidence="12">JBW45</strain>
    </source>
</reference>
<dbReference type="EC" id="3.6.3.44" evidence="11"/>